<dbReference type="Gene3D" id="3.40.710.10">
    <property type="entry name" value="DD-peptidase/beta-lactamase superfamily"/>
    <property type="match status" value="1"/>
</dbReference>
<keyword evidence="2" id="KW-0378">Hydrolase</keyword>
<accession>A0A928ZZG7</accession>
<keyword evidence="3" id="KW-0645">Protease</keyword>
<dbReference type="GO" id="GO:0006508">
    <property type="term" value="P:proteolysis"/>
    <property type="evidence" value="ECO:0007669"/>
    <property type="project" value="InterPro"/>
</dbReference>
<dbReference type="InterPro" id="IPR012338">
    <property type="entry name" value="Beta-lactam/transpept-like"/>
</dbReference>
<keyword evidence="4" id="KW-1185">Reference proteome</keyword>
<dbReference type="Gene3D" id="3.50.80.20">
    <property type="entry name" value="D-Ala-D-Ala carboxypeptidase C, peptidase S13"/>
    <property type="match status" value="1"/>
</dbReference>
<dbReference type="GO" id="GO:0004185">
    <property type="term" value="F:serine-type carboxypeptidase activity"/>
    <property type="evidence" value="ECO:0007669"/>
    <property type="project" value="InterPro"/>
</dbReference>
<comment type="similarity">
    <text evidence="1">Belongs to the peptidase S13 family.</text>
</comment>
<organism evidence="3 4">
    <name type="scientific">Leptolyngbya cf. ectocarpi LEGE 11479</name>
    <dbReference type="NCBI Taxonomy" id="1828722"/>
    <lineage>
        <taxon>Bacteria</taxon>
        <taxon>Bacillati</taxon>
        <taxon>Cyanobacteriota</taxon>
        <taxon>Cyanophyceae</taxon>
        <taxon>Leptolyngbyales</taxon>
        <taxon>Leptolyngbyaceae</taxon>
        <taxon>Leptolyngbya group</taxon>
        <taxon>Leptolyngbya</taxon>
    </lineage>
</organism>
<comment type="caution">
    <text evidence="3">The sequence shown here is derived from an EMBL/GenBank/DDBJ whole genome shotgun (WGS) entry which is preliminary data.</text>
</comment>
<dbReference type="Pfam" id="PF02113">
    <property type="entry name" value="Peptidase_S13"/>
    <property type="match status" value="2"/>
</dbReference>
<gene>
    <name evidence="3" type="ORF">IQ260_27125</name>
</gene>
<dbReference type="PRINTS" id="PR00922">
    <property type="entry name" value="DADACBPTASE3"/>
</dbReference>
<evidence type="ECO:0000313" key="4">
    <source>
        <dbReference type="Proteomes" id="UP000615026"/>
    </source>
</evidence>
<evidence type="ECO:0000256" key="1">
    <source>
        <dbReference type="ARBA" id="ARBA00006096"/>
    </source>
</evidence>
<dbReference type="Proteomes" id="UP000615026">
    <property type="component" value="Unassembled WGS sequence"/>
</dbReference>
<name>A0A928ZZG7_LEPEC</name>
<protein>
    <submittedName>
        <fullName evidence="3">D-alanyl-D-alanine carboxypeptidase</fullName>
    </submittedName>
</protein>
<keyword evidence="3" id="KW-0121">Carboxypeptidase</keyword>
<dbReference type="GO" id="GO:0000270">
    <property type="term" value="P:peptidoglycan metabolic process"/>
    <property type="evidence" value="ECO:0007669"/>
    <property type="project" value="TreeGrafter"/>
</dbReference>
<evidence type="ECO:0000313" key="3">
    <source>
        <dbReference type="EMBL" id="MBE9070320.1"/>
    </source>
</evidence>
<dbReference type="InterPro" id="IPR000667">
    <property type="entry name" value="Peptidase_S13"/>
</dbReference>
<evidence type="ECO:0000256" key="2">
    <source>
        <dbReference type="ARBA" id="ARBA00022801"/>
    </source>
</evidence>
<dbReference type="EMBL" id="JADEXP010000412">
    <property type="protein sequence ID" value="MBE9070320.1"/>
    <property type="molecule type" value="Genomic_DNA"/>
</dbReference>
<dbReference type="PANTHER" id="PTHR30023:SF0">
    <property type="entry name" value="PENICILLIN-SENSITIVE CARBOXYPEPTIDASE A"/>
    <property type="match status" value="1"/>
</dbReference>
<reference evidence="3" key="1">
    <citation type="submission" date="2020-10" db="EMBL/GenBank/DDBJ databases">
        <authorList>
            <person name="Castelo-Branco R."/>
            <person name="Eusebio N."/>
            <person name="Adriana R."/>
            <person name="Vieira A."/>
            <person name="Brugerolle De Fraissinette N."/>
            <person name="Rezende De Castro R."/>
            <person name="Schneider M.P."/>
            <person name="Vasconcelos V."/>
            <person name="Leao P.N."/>
        </authorList>
    </citation>
    <scope>NUCLEOTIDE SEQUENCE</scope>
    <source>
        <strain evidence="3">LEGE 11479</strain>
    </source>
</reference>
<dbReference type="AlphaFoldDB" id="A0A928ZZG7"/>
<proteinExistence type="inferred from homology"/>
<dbReference type="SUPFAM" id="SSF56601">
    <property type="entry name" value="beta-lactamase/transpeptidase-like"/>
    <property type="match status" value="1"/>
</dbReference>
<dbReference type="PANTHER" id="PTHR30023">
    <property type="entry name" value="D-ALANYL-D-ALANINE CARBOXYPEPTIDASE"/>
    <property type="match status" value="1"/>
</dbReference>
<sequence length="433" mass="46741">MGPRPWQPLANINLATVDIRPTWDSPWLQQRLASDPAADIILNGYITDLTGLGFAANQQSVAVNIGRYPVARHQDSRRLPAASLTKVATTLAALETYGVNHQFETFIGWRGTISNGTLQGDLIVKGAYDPLFVWEEGIALGNTLQQLGIQQVTGKLIVIDQFVMNFNTDPLASGEMLKQSMNSAAWGWKVDKQYTTLPTGTPKPTLQIQGPVTVVSSAPVIEQASGWLVRHKSLPLAVILKAMNIYSNNVMAEMLANLSGGPANVVKIAEQVGVAPGEINLINGSGLGEDNQLSARAVILLMQAIQTRLQSQSLNFADLFPVSGTDIGTLIDRTLPANASVKTGSLAVVSALAGAFPTEQKGIVWFAVINYGSGLETLRTQQDRLLAALEQQWGKANQIPQPMKATLQFNQGDYRLGAPKRNEIIQSPQEQSQ</sequence>